<dbReference type="GO" id="GO:0012505">
    <property type="term" value="C:endomembrane system"/>
    <property type="evidence" value="ECO:0007669"/>
    <property type="project" value="UniProtKB-SubCell"/>
</dbReference>
<keyword evidence="6" id="KW-0808">Transferase</keyword>
<feature type="transmembrane region" description="Helical" evidence="5">
    <location>
        <begin position="41"/>
        <end position="63"/>
    </location>
</feature>
<dbReference type="EC" id="2.1.1.334" evidence="6"/>
<keyword evidence="2 5" id="KW-0812">Transmembrane</keyword>
<evidence type="ECO:0000313" key="6">
    <source>
        <dbReference type="EMBL" id="MFD1589078.1"/>
    </source>
</evidence>
<evidence type="ECO:0000256" key="4">
    <source>
        <dbReference type="ARBA" id="ARBA00023136"/>
    </source>
</evidence>
<evidence type="ECO:0000256" key="5">
    <source>
        <dbReference type="SAM" id="Phobius"/>
    </source>
</evidence>
<dbReference type="RefSeq" id="WP_247378726.1">
    <property type="nucleotide sequence ID" value="NZ_JALLGV010000005.1"/>
</dbReference>
<dbReference type="EMBL" id="JBHUDJ010000014">
    <property type="protein sequence ID" value="MFD1589078.1"/>
    <property type="molecule type" value="Genomic_DNA"/>
</dbReference>
<feature type="transmembrane region" description="Helical" evidence="5">
    <location>
        <begin position="75"/>
        <end position="94"/>
    </location>
</feature>
<evidence type="ECO:0000256" key="3">
    <source>
        <dbReference type="ARBA" id="ARBA00022989"/>
    </source>
</evidence>
<keyword evidence="7" id="KW-1185">Reference proteome</keyword>
<protein>
    <submittedName>
        <fullName evidence="6">Methyltransferase family protein</fullName>
        <ecNumber evidence="6">2.1.1.100</ecNumber>
        <ecNumber evidence="6">2.1.1.334</ecNumber>
    </submittedName>
</protein>
<comment type="subcellular location">
    <subcellularLocation>
        <location evidence="1">Endomembrane system</location>
        <topology evidence="1">Multi-pass membrane protein</topology>
    </subcellularLocation>
</comment>
<accession>A0ABD6CFR0</accession>
<gene>
    <name evidence="6" type="ORF">ACFR9U_19020</name>
</gene>
<dbReference type="InterPro" id="IPR007318">
    <property type="entry name" value="Phopholipid_MeTrfase"/>
</dbReference>
<dbReference type="Proteomes" id="UP001597119">
    <property type="component" value="Unassembled WGS sequence"/>
</dbReference>
<dbReference type="GO" id="GO:0004671">
    <property type="term" value="F:protein C-terminal S-isoprenylcysteine carboxyl O-methyltransferase activity"/>
    <property type="evidence" value="ECO:0007669"/>
    <property type="project" value="UniProtKB-EC"/>
</dbReference>
<proteinExistence type="predicted"/>
<dbReference type="Pfam" id="PF04191">
    <property type="entry name" value="PEMT"/>
    <property type="match status" value="1"/>
</dbReference>
<evidence type="ECO:0000313" key="7">
    <source>
        <dbReference type="Proteomes" id="UP001597119"/>
    </source>
</evidence>
<feature type="transmembrane region" description="Helical" evidence="5">
    <location>
        <begin position="123"/>
        <end position="155"/>
    </location>
</feature>
<feature type="transmembrane region" description="Helical" evidence="5">
    <location>
        <begin position="7"/>
        <end position="29"/>
    </location>
</feature>
<organism evidence="6 7">
    <name type="scientific">Halorientalis brevis</name>
    <dbReference type="NCBI Taxonomy" id="1126241"/>
    <lineage>
        <taxon>Archaea</taxon>
        <taxon>Methanobacteriati</taxon>
        <taxon>Methanobacteriota</taxon>
        <taxon>Stenosarchaea group</taxon>
        <taxon>Halobacteria</taxon>
        <taxon>Halobacteriales</taxon>
        <taxon>Haloarculaceae</taxon>
        <taxon>Halorientalis</taxon>
    </lineage>
</organism>
<dbReference type="EC" id="2.1.1.100" evidence="6"/>
<evidence type="ECO:0000256" key="2">
    <source>
        <dbReference type="ARBA" id="ARBA00022692"/>
    </source>
</evidence>
<comment type="caution">
    <text evidence="6">The sequence shown here is derived from an EMBL/GenBank/DDBJ whole genome shotgun (WGS) entry which is preliminary data.</text>
</comment>
<dbReference type="Gene3D" id="1.20.120.1630">
    <property type="match status" value="1"/>
</dbReference>
<keyword evidence="4 5" id="KW-0472">Membrane</keyword>
<dbReference type="AlphaFoldDB" id="A0ABD6CFR0"/>
<reference evidence="6 7" key="1">
    <citation type="journal article" date="2019" name="Int. J. Syst. Evol. Microbiol.">
        <title>The Global Catalogue of Microorganisms (GCM) 10K type strain sequencing project: providing services to taxonomists for standard genome sequencing and annotation.</title>
        <authorList>
            <consortium name="The Broad Institute Genomics Platform"/>
            <consortium name="The Broad Institute Genome Sequencing Center for Infectious Disease"/>
            <person name="Wu L."/>
            <person name="Ma J."/>
        </authorList>
    </citation>
    <scope>NUCLEOTIDE SEQUENCE [LARGE SCALE GENOMIC DNA]</scope>
    <source>
        <strain evidence="6 7">CGMCC 1.12125</strain>
    </source>
</reference>
<evidence type="ECO:0000256" key="1">
    <source>
        <dbReference type="ARBA" id="ARBA00004127"/>
    </source>
</evidence>
<keyword evidence="6" id="KW-0489">Methyltransferase</keyword>
<keyword evidence="3 5" id="KW-1133">Transmembrane helix</keyword>
<name>A0ABD6CFR0_9EURY</name>
<dbReference type="GO" id="GO:0032259">
    <property type="term" value="P:methylation"/>
    <property type="evidence" value="ECO:0007669"/>
    <property type="project" value="UniProtKB-KW"/>
</dbReference>
<sequence>MVAIELVAFGGGVVFGLANLLGYVASALGRTEYWPLGERDLWYYVHWSISMGLNVCLLAVAYLDWNSLGLTQPRTLAVGAVLFVPSYAAALWAGSDLGSDETMGLEGELQTGGWYRYSRNPQYVWYLVATVGVALLSASWMATVLCALYATWWLVMPFAEEPWLREQYGEAYEQYADRVPRFVGSETVRALWHGVTDRAVREV</sequence>